<keyword evidence="4" id="KW-0732">Signal</keyword>
<dbReference type="InterPro" id="IPR018358">
    <property type="entry name" value="Disintegrin_CS"/>
</dbReference>
<feature type="domain" description="Disintegrin" evidence="5">
    <location>
        <begin position="412"/>
        <end position="498"/>
    </location>
</feature>
<feature type="binding site" evidence="3">
    <location>
        <position position="352"/>
    </location>
    <ligand>
        <name>Zn(2+)</name>
        <dbReference type="ChEBI" id="CHEBI:29105"/>
        <note>catalytic</note>
    </ligand>
</feature>
<dbReference type="SUPFAM" id="SSF57552">
    <property type="entry name" value="Blood coagulation inhibitor (disintegrin)"/>
    <property type="match status" value="1"/>
</dbReference>
<dbReference type="InterPro" id="IPR001590">
    <property type="entry name" value="Peptidase_M12B"/>
</dbReference>
<dbReference type="InterPro" id="IPR006586">
    <property type="entry name" value="ADAM_Cys-rich"/>
</dbReference>
<dbReference type="Gene3D" id="4.10.70.10">
    <property type="entry name" value="Disintegrin domain"/>
    <property type="match status" value="1"/>
</dbReference>
<dbReference type="SMART" id="SM00050">
    <property type="entry name" value="DISIN"/>
    <property type="match status" value="1"/>
</dbReference>
<dbReference type="FunFam" id="3.40.390.10:FF:000002">
    <property type="entry name" value="Disintegrin and metalloproteinase domain-containing protein 22"/>
    <property type="match status" value="1"/>
</dbReference>
<feature type="chain" id="PRO_5041319658" evidence="4">
    <location>
        <begin position="22"/>
        <end position="662"/>
    </location>
</feature>
<dbReference type="PROSITE" id="PS50214">
    <property type="entry name" value="DISINTEGRIN_2"/>
    <property type="match status" value="1"/>
</dbReference>
<dbReference type="InterPro" id="IPR001762">
    <property type="entry name" value="Disintegrin_dom"/>
</dbReference>
<dbReference type="Gene3D" id="3.40.390.10">
    <property type="entry name" value="Collagenase (Catalytic Domain)"/>
    <property type="match status" value="1"/>
</dbReference>
<gene>
    <name evidence="7" type="primary">Adam9</name>
    <name evidence="7" type="ORF">N1851_020197</name>
</gene>
<dbReference type="AlphaFoldDB" id="A0AA47NX79"/>
<evidence type="ECO:0000259" key="5">
    <source>
        <dbReference type="PROSITE" id="PS50214"/>
    </source>
</evidence>
<keyword evidence="1 3" id="KW-1015">Disulfide bond</keyword>
<evidence type="ECO:0000256" key="3">
    <source>
        <dbReference type="PROSITE-ProRule" id="PRU00276"/>
    </source>
</evidence>
<dbReference type="GO" id="GO:0005886">
    <property type="term" value="C:plasma membrane"/>
    <property type="evidence" value="ECO:0007669"/>
    <property type="project" value="TreeGrafter"/>
</dbReference>
<dbReference type="InterPro" id="IPR034027">
    <property type="entry name" value="Reprolysin_adamalysin"/>
</dbReference>
<keyword evidence="3" id="KW-0479">Metal-binding</keyword>
<dbReference type="PANTHER" id="PTHR11905">
    <property type="entry name" value="ADAM A DISINTEGRIN AND METALLOPROTEASE DOMAIN"/>
    <property type="match status" value="1"/>
</dbReference>
<organism evidence="7 8">
    <name type="scientific">Merluccius polli</name>
    <name type="common">Benguela hake</name>
    <name type="synonym">Merluccius cadenati</name>
    <dbReference type="NCBI Taxonomy" id="89951"/>
    <lineage>
        <taxon>Eukaryota</taxon>
        <taxon>Metazoa</taxon>
        <taxon>Chordata</taxon>
        <taxon>Craniata</taxon>
        <taxon>Vertebrata</taxon>
        <taxon>Euteleostomi</taxon>
        <taxon>Actinopterygii</taxon>
        <taxon>Neopterygii</taxon>
        <taxon>Teleostei</taxon>
        <taxon>Neoteleostei</taxon>
        <taxon>Acanthomorphata</taxon>
        <taxon>Zeiogadaria</taxon>
        <taxon>Gadariae</taxon>
        <taxon>Gadiformes</taxon>
        <taxon>Gadoidei</taxon>
        <taxon>Merlucciidae</taxon>
        <taxon>Merluccius</taxon>
    </lineage>
</organism>
<dbReference type="PROSITE" id="PS50215">
    <property type="entry name" value="ADAM_MEPRO"/>
    <property type="match status" value="1"/>
</dbReference>
<dbReference type="EMBL" id="JAOPHQ010003708">
    <property type="protein sequence ID" value="KAK0142131.1"/>
    <property type="molecule type" value="Genomic_DNA"/>
</dbReference>
<feature type="disulfide bond" evidence="3">
    <location>
        <begin position="365"/>
        <end position="370"/>
    </location>
</feature>
<dbReference type="PROSITE" id="PS00427">
    <property type="entry name" value="DISINTEGRIN_1"/>
    <property type="match status" value="1"/>
</dbReference>
<feature type="binding site" evidence="3">
    <location>
        <position position="348"/>
    </location>
    <ligand>
        <name>Zn(2+)</name>
        <dbReference type="ChEBI" id="CHEBI:29105"/>
        <note>catalytic</note>
    </ligand>
</feature>
<dbReference type="SUPFAM" id="SSF55486">
    <property type="entry name" value="Metalloproteases ('zincins'), catalytic domain"/>
    <property type="match status" value="1"/>
</dbReference>
<accession>A0AA47NX79</accession>
<feature type="disulfide bond" evidence="2">
    <location>
        <begin position="470"/>
        <end position="490"/>
    </location>
</feature>
<evidence type="ECO:0000256" key="4">
    <source>
        <dbReference type="SAM" id="SignalP"/>
    </source>
</evidence>
<dbReference type="Pfam" id="PF08516">
    <property type="entry name" value="ADAM_CR"/>
    <property type="match status" value="1"/>
</dbReference>
<dbReference type="Pfam" id="PF01421">
    <property type="entry name" value="Reprolysin"/>
    <property type="match status" value="1"/>
</dbReference>
<dbReference type="InterPro" id="IPR036436">
    <property type="entry name" value="Disintegrin_dom_sf"/>
</dbReference>
<dbReference type="PANTHER" id="PTHR11905:SF136">
    <property type="entry name" value="DISINTEGRIN AND METALLOPROTEINASE DOMAIN-CONTAINING PROTEIN 9"/>
    <property type="match status" value="1"/>
</dbReference>
<keyword evidence="3" id="KW-0862">Zinc</keyword>
<comment type="caution">
    <text evidence="7">The sequence shown here is derived from an EMBL/GenBank/DDBJ whole genome shotgun (WGS) entry which is preliminary data.</text>
</comment>
<dbReference type="PRINTS" id="PR00289">
    <property type="entry name" value="DISINTEGRIN"/>
</dbReference>
<evidence type="ECO:0000313" key="8">
    <source>
        <dbReference type="Proteomes" id="UP001174136"/>
    </source>
</evidence>
<dbReference type="GO" id="GO:0006508">
    <property type="term" value="P:proteolysis"/>
    <property type="evidence" value="ECO:0007669"/>
    <property type="project" value="InterPro"/>
</dbReference>
<comment type="caution">
    <text evidence="3">Lacks conserved residue(s) required for the propagation of feature annotation.</text>
</comment>
<dbReference type="SMART" id="SM00608">
    <property type="entry name" value="ACR"/>
    <property type="match status" value="1"/>
</dbReference>
<dbReference type="InterPro" id="IPR002870">
    <property type="entry name" value="Peptidase_M12B_N"/>
</dbReference>
<dbReference type="Pfam" id="PF00200">
    <property type="entry name" value="Disintegrin"/>
    <property type="match status" value="1"/>
</dbReference>
<dbReference type="GO" id="GO:0046872">
    <property type="term" value="F:metal ion binding"/>
    <property type="evidence" value="ECO:0007669"/>
    <property type="project" value="UniProtKB-KW"/>
</dbReference>
<proteinExistence type="predicted"/>
<name>A0AA47NX79_MERPO</name>
<dbReference type="CDD" id="cd04269">
    <property type="entry name" value="ZnMc_adamalysin_II_like"/>
    <property type="match status" value="1"/>
</dbReference>
<feature type="signal peptide" evidence="4">
    <location>
        <begin position="1"/>
        <end position="21"/>
    </location>
</feature>
<evidence type="ECO:0000259" key="6">
    <source>
        <dbReference type="PROSITE" id="PS50215"/>
    </source>
</evidence>
<evidence type="ECO:0000313" key="7">
    <source>
        <dbReference type="EMBL" id="KAK0142131.1"/>
    </source>
</evidence>
<dbReference type="GO" id="GO:0004222">
    <property type="term" value="F:metalloendopeptidase activity"/>
    <property type="evidence" value="ECO:0007669"/>
    <property type="project" value="InterPro"/>
</dbReference>
<dbReference type="Proteomes" id="UP001174136">
    <property type="component" value="Unassembled WGS sequence"/>
</dbReference>
<feature type="domain" description="Peptidase M12B" evidence="6">
    <location>
        <begin position="209"/>
        <end position="406"/>
    </location>
</feature>
<evidence type="ECO:0000256" key="2">
    <source>
        <dbReference type="PROSITE-ProRule" id="PRU00068"/>
    </source>
</evidence>
<feature type="active site" evidence="3">
    <location>
        <position position="349"/>
    </location>
</feature>
<dbReference type="InterPro" id="IPR024079">
    <property type="entry name" value="MetalloPept_cat_dom_sf"/>
</dbReference>
<dbReference type="Pfam" id="PF01562">
    <property type="entry name" value="Pep_M12B_propep"/>
    <property type="match status" value="1"/>
</dbReference>
<sequence length="662" mass="72224">MVAKCLLAAVFLLSSSWRAESTDIPKGFSSTGAKYTVVYPRVSHRWRSSANTTSNPTERNEAETVSYELSISDRKHLLVLKQNRDFISNRFVQYSHHSSGYSKSTRANHVHCYYHGHVDGYEDSLVILSTCSGLRGVIVLQNKSYGLEPVPQSLSNEHHLYPLQDVMSGHRVCGVTNEMPAAQEHHSPFDPGHTLSSLLRRKRNLPQTNYVELVFVVDNLRYIIKQRNETAVTEEMVEMANLLDGYYKQLNIRVALVGLEIFKDANPFEVELPAGDVLTSFVRWRKVNLLPRIQHDVAQLIVGLPRLFDGAILGMAFVGTICSAASSGGINVFQNNQQLPFISTVVAHELGHNLGMNHDNNRCQCDGKSCIMAASAGGSTNFSICSADDFEVLVRNGGGLCLKNPPTHSIGLPRCGNGLLEDKEQCDCGTPEECTNECCEAATCRFSAGSYCADGLCCSNCQIKVAGTPCRESVNACDLPEYCFGDSGFCPEDFYVMDGLSCEDASAYCYEGRCQTYDFQCKTLFEEGAKKADDQCYLHANVKGDKFGNCGGAGPLYTKCKVVDAMCGKLQCTNVDANKPPPGGVISNEIVNGSKCVNADFNLGPDVVDPAYVNPGSPCAKAKTCLDFKCVNASVLLPNLDCDAQTTCNGHGVSRRVLCFVT</sequence>
<keyword evidence="8" id="KW-1185">Reference proteome</keyword>
<evidence type="ECO:0000256" key="1">
    <source>
        <dbReference type="ARBA" id="ARBA00023157"/>
    </source>
</evidence>
<dbReference type="FunFam" id="4.10.70.10:FF:000001">
    <property type="entry name" value="Disintegrin and metalloproteinase domain-containing protein 22"/>
    <property type="match status" value="1"/>
</dbReference>
<reference evidence="7" key="1">
    <citation type="journal article" date="2023" name="Front. Mar. Sci.">
        <title>A new Merluccius polli reference genome to investigate the effects of global change in West African waters.</title>
        <authorList>
            <person name="Mateo J.L."/>
            <person name="Blanco-Fernandez C."/>
            <person name="Garcia-Vazquez E."/>
            <person name="Machado-Schiaffino G."/>
        </authorList>
    </citation>
    <scope>NUCLEOTIDE SEQUENCE</scope>
    <source>
        <strain evidence="7">C29</strain>
        <tissue evidence="7">Fin</tissue>
    </source>
</reference>
<feature type="binding site" evidence="3">
    <location>
        <position position="358"/>
    </location>
    <ligand>
        <name>Zn(2+)</name>
        <dbReference type="ChEBI" id="CHEBI:29105"/>
        <note>catalytic</note>
    </ligand>
</feature>
<protein>
    <submittedName>
        <fullName evidence="7">Disintegrin and metalloproteinase domain-containing protein 9</fullName>
    </submittedName>
</protein>